<dbReference type="AlphaFoldDB" id="A0A3S9XG11"/>
<evidence type="ECO:0000256" key="2">
    <source>
        <dbReference type="ARBA" id="ARBA00022688"/>
    </source>
</evidence>
<keyword evidence="2 4" id="KW-0831">Ubiquinone biosynthesis</keyword>
<comment type="subcellular location">
    <subcellularLocation>
        <location evidence="4">Cytoplasm</location>
    </subcellularLocation>
</comment>
<accession>A0A3S9XG11</accession>
<proteinExistence type="inferred from homology"/>
<dbReference type="GO" id="GO:0042866">
    <property type="term" value="P:pyruvate biosynthetic process"/>
    <property type="evidence" value="ECO:0007669"/>
    <property type="project" value="UniProtKB-UniRule"/>
</dbReference>
<evidence type="ECO:0000313" key="5">
    <source>
        <dbReference type="EMBL" id="AZS51367.1"/>
    </source>
</evidence>
<dbReference type="Proteomes" id="UP000273143">
    <property type="component" value="Chromosome"/>
</dbReference>
<comment type="similarity">
    <text evidence="4">Belongs to the UbiC family.</text>
</comment>
<dbReference type="InterPro" id="IPR028978">
    <property type="entry name" value="Chorismate_lyase_/UTRA_dom_sf"/>
</dbReference>
<reference evidence="6" key="1">
    <citation type="submission" date="2018-06" db="EMBL/GenBank/DDBJ databases">
        <title>Complete genome of Pseudomonas insecticola strain QZS01.</title>
        <authorList>
            <person name="Wang J."/>
            <person name="Su Q."/>
        </authorList>
    </citation>
    <scope>NUCLEOTIDE SEQUENCE [LARGE SCALE GENOMIC DNA]</scope>
    <source>
        <strain evidence="6">QZS01</strain>
    </source>
</reference>
<comment type="pathway">
    <text evidence="4">Cofactor biosynthesis; ubiquinone biosynthesis.</text>
</comment>
<dbReference type="PANTHER" id="PTHR38683:SF1">
    <property type="entry name" value="CHORISMATE PYRUVATE-LYASE"/>
    <property type="match status" value="1"/>
</dbReference>
<evidence type="ECO:0000313" key="6">
    <source>
        <dbReference type="Proteomes" id="UP000273143"/>
    </source>
</evidence>
<gene>
    <name evidence="4" type="primary">ubiC</name>
    <name evidence="5" type="ORF">DM558_11550</name>
</gene>
<evidence type="ECO:0000256" key="3">
    <source>
        <dbReference type="ARBA" id="ARBA00023239"/>
    </source>
</evidence>
<feature type="binding site" evidence="4">
    <location>
        <position position="167"/>
    </location>
    <ligand>
        <name>substrate</name>
    </ligand>
</feature>
<comment type="caution">
    <text evidence="4">Lacks conserved residue(s) required for the propagation of feature annotation.</text>
</comment>
<dbReference type="GO" id="GO:0005829">
    <property type="term" value="C:cytosol"/>
    <property type="evidence" value="ECO:0007669"/>
    <property type="project" value="TreeGrafter"/>
</dbReference>
<name>A0A3S9XG11_9GAMM</name>
<organism evidence="5 6">
    <name type="scientific">Entomomonas moraniae</name>
    <dbReference type="NCBI Taxonomy" id="2213226"/>
    <lineage>
        <taxon>Bacteria</taxon>
        <taxon>Pseudomonadati</taxon>
        <taxon>Pseudomonadota</taxon>
        <taxon>Gammaproteobacteria</taxon>
        <taxon>Pseudomonadales</taxon>
        <taxon>Pseudomonadaceae</taxon>
        <taxon>Entomomonas</taxon>
    </lineage>
</organism>
<dbReference type="EC" id="4.1.3.40" evidence="4"/>
<dbReference type="KEGG" id="emo:DM558_11550"/>
<dbReference type="PANTHER" id="PTHR38683">
    <property type="entry name" value="CHORISMATE PYRUVATE-LYASE"/>
    <property type="match status" value="1"/>
</dbReference>
<dbReference type="EMBL" id="CP029822">
    <property type="protein sequence ID" value="AZS51367.1"/>
    <property type="molecule type" value="Genomic_DNA"/>
</dbReference>
<comment type="catalytic activity">
    <reaction evidence="4">
        <text>chorismate = 4-hydroxybenzoate + pyruvate</text>
        <dbReference type="Rhea" id="RHEA:16505"/>
        <dbReference type="ChEBI" id="CHEBI:15361"/>
        <dbReference type="ChEBI" id="CHEBI:17879"/>
        <dbReference type="ChEBI" id="CHEBI:29748"/>
        <dbReference type="EC" id="4.1.3.40"/>
    </reaction>
</comment>
<evidence type="ECO:0000256" key="1">
    <source>
        <dbReference type="ARBA" id="ARBA00022490"/>
    </source>
</evidence>
<keyword evidence="1 4" id="KW-0963">Cytoplasm</keyword>
<dbReference type="HAMAP" id="MF_01632">
    <property type="entry name" value="UbiC"/>
    <property type="match status" value="1"/>
</dbReference>
<dbReference type="InterPro" id="IPR007440">
    <property type="entry name" value="Chorismate--pyruvate_lyase"/>
</dbReference>
<feature type="binding site" evidence="4">
    <location>
        <position position="115"/>
    </location>
    <ligand>
        <name>substrate</name>
    </ligand>
</feature>
<dbReference type="Gene3D" id="3.40.1410.10">
    <property type="entry name" value="Chorismate lyase-like"/>
    <property type="match status" value="1"/>
</dbReference>
<keyword evidence="3 4" id="KW-0456">Lyase</keyword>
<comment type="function">
    <text evidence="4">Removes the pyruvyl group from chorismate, with concomitant aromatization of the ring, to provide 4-hydroxybenzoate (4HB) for the ubiquinone pathway.</text>
</comment>
<keyword evidence="6" id="KW-1185">Reference proteome</keyword>
<dbReference type="Pfam" id="PF04345">
    <property type="entry name" value="Chor_lyase"/>
    <property type="match status" value="1"/>
</dbReference>
<feature type="binding site" evidence="4">
    <location>
        <position position="77"/>
    </location>
    <ligand>
        <name>substrate</name>
    </ligand>
</feature>
<sequence>MKKTALNIDWSAEVLLQHKITRLERDWLFNGASLTHRLTQLSNNQFSVEVLSASRQLAREDEYQKLGITSEKQCWVREVLLYGANEAWVYARTVALEINLNHTHYNLNNIGSKPLGAILFSDDSFKRTPLEVAHYPMSLLPTNQQYPNLWARRSSFINNEVNVLVQEIFLPSFWQKLQGK</sequence>
<dbReference type="GO" id="GO:0006744">
    <property type="term" value="P:ubiquinone biosynthetic process"/>
    <property type="evidence" value="ECO:0007669"/>
    <property type="project" value="UniProtKB-UniRule"/>
</dbReference>
<dbReference type="SUPFAM" id="SSF64288">
    <property type="entry name" value="Chorismate lyase-like"/>
    <property type="match status" value="1"/>
</dbReference>
<protein>
    <recommendedName>
        <fullName evidence="4">Probable chorismate pyruvate-lyase</fullName>
        <shortName evidence="4">CL</shortName>
        <shortName evidence="4">CPL</shortName>
        <ecNumber evidence="4">4.1.3.40</ecNumber>
    </recommendedName>
</protein>
<evidence type="ECO:0000256" key="4">
    <source>
        <dbReference type="HAMAP-Rule" id="MF_01632"/>
    </source>
</evidence>
<keyword evidence="4" id="KW-0670">Pyruvate</keyword>
<dbReference type="GO" id="GO:0008813">
    <property type="term" value="F:chorismate lyase activity"/>
    <property type="evidence" value="ECO:0007669"/>
    <property type="project" value="UniProtKB-UniRule"/>
</dbReference>
<dbReference type="RefSeq" id="WP_127164125.1">
    <property type="nucleotide sequence ID" value="NZ_CP029822.1"/>
</dbReference>
<dbReference type="UniPathway" id="UPA00232"/>